<keyword evidence="2" id="KW-1185">Reference proteome</keyword>
<comment type="caution">
    <text evidence="1">The sequence shown here is derived from an EMBL/GenBank/DDBJ whole genome shotgun (WGS) entry which is preliminary data.</text>
</comment>
<proteinExistence type="predicted"/>
<evidence type="ECO:0000313" key="1">
    <source>
        <dbReference type="EMBL" id="OJT05968.1"/>
    </source>
</evidence>
<gene>
    <name evidence="1" type="ORF">TRAPUB_3155</name>
</gene>
<protein>
    <submittedName>
        <fullName evidence="1">Uncharacterized protein</fullName>
    </submittedName>
</protein>
<dbReference type="AlphaFoldDB" id="A0A1M2VEJ4"/>
<accession>A0A1M2VEJ4</accession>
<name>A0A1M2VEJ4_TRAPU</name>
<dbReference type="OrthoDB" id="2752778at2759"/>
<dbReference type="Proteomes" id="UP000184267">
    <property type="component" value="Unassembled WGS sequence"/>
</dbReference>
<evidence type="ECO:0000313" key="2">
    <source>
        <dbReference type="Proteomes" id="UP000184267"/>
    </source>
</evidence>
<organism evidence="1 2">
    <name type="scientific">Trametes pubescens</name>
    <name type="common">White-rot fungus</name>
    <dbReference type="NCBI Taxonomy" id="154538"/>
    <lineage>
        <taxon>Eukaryota</taxon>
        <taxon>Fungi</taxon>
        <taxon>Dikarya</taxon>
        <taxon>Basidiomycota</taxon>
        <taxon>Agaricomycotina</taxon>
        <taxon>Agaricomycetes</taxon>
        <taxon>Polyporales</taxon>
        <taxon>Polyporaceae</taxon>
        <taxon>Trametes</taxon>
    </lineage>
</organism>
<sequence length="170" mass="19382">MPQSPLVDTYNLQAQLHVWQRTGVLSQFCRTSSHTRKSITDVLVPDILQQAKYRGTKPPDVPPIEYHFTRMSDIMQNYAIVRNSDAPAFDGTRVTNQKLSLRIMVRERPTGYIPRKSGFAYRQRAVRADGNFFALHSRDGTRVQFERLVLMSVAFASKGSIQPTIGVIRE</sequence>
<dbReference type="EMBL" id="MNAD01001364">
    <property type="protein sequence ID" value="OJT05968.1"/>
    <property type="molecule type" value="Genomic_DNA"/>
</dbReference>
<reference evidence="1 2" key="1">
    <citation type="submission" date="2016-10" db="EMBL/GenBank/DDBJ databases">
        <title>Genome sequence of the basidiomycete white-rot fungus Trametes pubescens.</title>
        <authorList>
            <person name="Makela M.R."/>
            <person name="Granchi Z."/>
            <person name="Peng M."/>
            <person name="De Vries R.P."/>
            <person name="Grigoriev I."/>
            <person name="Riley R."/>
            <person name="Hilden K."/>
        </authorList>
    </citation>
    <scope>NUCLEOTIDE SEQUENCE [LARGE SCALE GENOMIC DNA]</scope>
    <source>
        <strain evidence="1 2">FBCC735</strain>
    </source>
</reference>